<dbReference type="AlphaFoldDB" id="A0A4R3MM54"/>
<evidence type="ECO:0000313" key="3">
    <source>
        <dbReference type="Proteomes" id="UP000294902"/>
    </source>
</evidence>
<dbReference type="Pfam" id="PF26154">
    <property type="entry name" value="DUF8042"/>
    <property type="match status" value="1"/>
</dbReference>
<comment type="caution">
    <text evidence="2">The sequence shown here is derived from an EMBL/GenBank/DDBJ whole genome shotgun (WGS) entry which is preliminary data.</text>
</comment>
<reference evidence="2 3" key="1">
    <citation type="submission" date="2019-03" db="EMBL/GenBank/DDBJ databases">
        <title>Genomic Encyclopedia of Type Strains, Phase IV (KMG-IV): sequencing the most valuable type-strain genomes for metagenomic binning, comparative biology and taxonomic classification.</title>
        <authorList>
            <person name="Goeker M."/>
        </authorList>
    </citation>
    <scope>NUCLEOTIDE SEQUENCE [LARGE SCALE GENOMIC DNA]</scope>
    <source>
        <strain evidence="2 3">DSM 24629</strain>
    </source>
</reference>
<accession>A0A4R3MM54</accession>
<keyword evidence="3" id="KW-1185">Reference proteome</keyword>
<sequence>MEKEKIIKEVFESLLEYLPKIIIGIEKNIDLFRQDREEEAVNLLIQVIEGLQWIFTVLGQTTETLKSNGIEVDASRINDVFIELLDGVKNQDYVLVTDLMEYEMLDILKDLKLRLENKSID</sequence>
<protein>
    <recommendedName>
        <fullName evidence="1">DUF8042 domain-containing protein</fullName>
    </recommendedName>
</protein>
<feature type="domain" description="DUF8042" evidence="1">
    <location>
        <begin position="9"/>
        <end position="117"/>
    </location>
</feature>
<name>A0A4R3MM54_9FIRM</name>
<evidence type="ECO:0000313" key="2">
    <source>
        <dbReference type="EMBL" id="TCT14020.1"/>
    </source>
</evidence>
<dbReference type="OrthoDB" id="1683192at2"/>
<organism evidence="2 3">
    <name type="scientific">Natranaerovirga pectinivora</name>
    <dbReference type="NCBI Taxonomy" id="682400"/>
    <lineage>
        <taxon>Bacteria</taxon>
        <taxon>Bacillati</taxon>
        <taxon>Bacillota</taxon>
        <taxon>Clostridia</taxon>
        <taxon>Lachnospirales</taxon>
        <taxon>Natranaerovirgaceae</taxon>
        <taxon>Natranaerovirga</taxon>
    </lineage>
</organism>
<evidence type="ECO:0000259" key="1">
    <source>
        <dbReference type="Pfam" id="PF26154"/>
    </source>
</evidence>
<gene>
    <name evidence="2" type="ORF">EDC18_10789</name>
</gene>
<dbReference type="RefSeq" id="WP_132252922.1">
    <property type="nucleotide sequence ID" value="NZ_SMAL01000007.1"/>
</dbReference>
<dbReference type="InterPro" id="IPR058355">
    <property type="entry name" value="DUF8042"/>
</dbReference>
<proteinExistence type="predicted"/>
<dbReference type="EMBL" id="SMAL01000007">
    <property type="protein sequence ID" value="TCT14020.1"/>
    <property type="molecule type" value="Genomic_DNA"/>
</dbReference>
<dbReference type="Proteomes" id="UP000294902">
    <property type="component" value="Unassembled WGS sequence"/>
</dbReference>